<evidence type="ECO:0000313" key="1">
    <source>
        <dbReference type="EMBL" id="ONI45582.1"/>
    </source>
</evidence>
<proteinExistence type="predicted"/>
<protein>
    <submittedName>
        <fullName evidence="1">ABC transporter permease</fullName>
    </submittedName>
</protein>
<comment type="caution">
    <text evidence="1">The sequence shown here is derived from an EMBL/GenBank/DDBJ whole genome shotgun (WGS) entry which is preliminary data.</text>
</comment>
<sequence length="288" mass="32693">MSKNRNLKWIYLFLAPSLIIFAMFYLVPIVTLFSTSLTKWDGFNAPAFIGLDNYIKLFTQDSFLISLKNLVYWGIIAGTLHVGFAVVIAFLLHKKPFGWKFVRSVYMIPNIISVAAWAMIYRFFFNNEFGVLNNLIRKINPDFNVNWFFESPFAFWAITLTWLFYGVIVTLIVFNELMSISPDIHEAAKIDGANERQITTKINLPLCKNAIATGIILSITSRIAMYETIALTTRGGPGDDTMNIPIILVNAINDMNYGYANASAVMMFLFGIMVLVIINKLFGINKEQ</sequence>
<reference evidence="1" key="1">
    <citation type="submission" date="2016-08" db="EMBL/GenBank/DDBJ databases">
        <authorList>
            <person name="Ngugi D.K."/>
            <person name="Miyake S."/>
            <person name="Stingl U."/>
        </authorList>
    </citation>
    <scope>NUCLEOTIDE SEQUENCE</scope>
    <source>
        <strain evidence="1">SCG-D08WGA-EpuloA1</strain>
    </source>
</reference>
<dbReference type="EMBL" id="LJHD01000053">
    <property type="protein sequence ID" value="ONI45582.1"/>
    <property type="molecule type" value="Genomic_DNA"/>
</dbReference>
<accession>A0ACC8XIN0</accession>
<gene>
    <name evidence="1" type="ORF">AN640_04400</name>
</gene>
<name>A0ACC8XIN0_9FIRM</name>
<keyword evidence="2" id="KW-1185">Reference proteome</keyword>
<organism evidence="1 2">
    <name type="scientific">Candidatus Epulonipiscium fishelsonii</name>
    <dbReference type="NCBI Taxonomy" id="77094"/>
    <lineage>
        <taxon>Bacteria</taxon>
        <taxon>Bacillati</taxon>
        <taxon>Bacillota</taxon>
        <taxon>Clostridia</taxon>
        <taxon>Lachnospirales</taxon>
        <taxon>Lachnospiraceae</taxon>
        <taxon>Candidatus Epulonipiscium</taxon>
    </lineage>
</organism>
<dbReference type="Proteomes" id="UP000188637">
    <property type="component" value="Unassembled WGS sequence"/>
</dbReference>
<evidence type="ECO:0000313" key="2">
    <source>
        <dbReference type="Proteomes" id="UP000188637"/>
    </source>
</evidence>